<organism evidence="1 2">
    <name type="scientific">Candidatus Epulonipiscium fishelsonii</name>
    <dbReference type="NCBI Taxonomy" id="77094"/>
    <lineage>
        <taxon>Bacteria</taxon>
        <taxon>Bacillati</taxon>
        <taxon>Bacillota</taxon>
        <taxon>Clostridia</taxon>
        <taxon>Lachnospirales</taxon>
        <taxon>Lachnospiraceae</taxon>
        <taxon>Candidatus Epulonipiscium</taxon>
    </lineage>
</organism>
<dbReference type="EMBL" id="LJHD01000207">
    <property type="protein sequence ID" value="ONI41797.1"/>
    <property type="molecule type" value="Genomic_DNA"/>
</dbReference>
<gene>
    <name evidence="1" type="ORF">AN640_07745</name>
</gene>
<protein>
    <submittedName>
        <fullName evidence="1">Uncharacterized protein</fullName>
    </submittedName>
</protein>
<comment type="caution">
    <text evidence="1">The sequence shown here is derived from an EMBL/GenBank/DDBJ whole genome shotgun (WGS) entry which is preliminary data.</text>
</comment>
<proteinExistence type="predicted"/>
<sequence>MKPIKLKIQGVNSFVDEQVIDFEKLTDRGFFGIFGATGSGKSSILDSITLALYGSVARESRGFINSHCESANVSFTFSISDNIYKVQREFKLNKEKGINSGKCILVDVSNNEVLADKVTSVNQECKNLIGLEIEDFTRTVILPQGKFSEFLKLKNLERSQMLERLFNLEQYGDKLSDKLKNKMQIEEKDFNTLQGQLITFKDVNSDALTKLNESYTLINEVMKEHETELENLNNLYIEYENLLSNQNQLNELEKIYEELENKKEEILQKEDKIKIAKIVEILTPFIKEYNVAKKEVEAITQELSQEKIIFDEFSLKKEKICSEWETLNVKKQKEIPNLEKEKIYLEKTLEQQKEIEDIQVVLNKLYEDEKIYLKAKAEQEELFHKKQQEVDSINSEINTIQQEIVGLHFDPDLKKDLKDIINIKNRYDIENETFQETEKEIADLKDKLALHTQEYRTFQEKVTLLKKQLDAKSKEHQELIKNPIGTQEDLLLKKEKVTSVNDRWNKHKYLIEQIEQKGIDILADEEILKKEQETYQAGATLIEELRQDYRKLEMENITYKLRQNLVVGEKCPVCMSIYQEPLTFEYDEGLILKEKRVTKVKDDIDTLDKKLKSINREVISKEEKIKQAKANRQNLIKELAELGDEFKTYTPEVAMQEFEELKQNFNSYNFRKDKLQAELNDIEKLYDNISINMKNKNDIIKENELVILKKTQANNQLKNNIDELQNTLNIIKETFKTDKFQEKLDDIEKIEKRRNAFQEKQMELLRNSKLLLEECSKSEKLVQEEKDKLNKISGQIEEKSKDIESRQKIMVQKIDTNQLQQIANQINQINIQWENLDSKKQMVEKEYINYNNKHLEIEVRAKELSSNYTKKTQTLEDLLAKYNYSSIDDVRKDYIKPEDIEQFEKTVKTYYEEATQNKHDIDKLIELIGSKFVTEEEFNKTKESKHEIEDKLKKSTAESIKIKEQIVVMTKQLDDMKEISAKSETLEHKLSLLKELQSVLQGKKFVKFVSIERLKYVANEASKRLLDITNGNFGLESDNEGNFIIRDYKNGGVVRETATLSGGETFLVSLSLALSLSSEIQLKGTSPLELFFLDEGFGTLDEELLEVVMTSLERLHHDKLKVGIITHVESIKNRVPVKLLVSASKLGEGGSKVKIERS</sequence>
<dbReference type="Proteomes" id="UP000188637">
    <property type="component" value="Unassembled WGS sequence"/>
</dbReference>
<keyword evidence="2" id="KW-1185">Reference proteome</keyword>
<evidence type="ECO:0000313" key="1">
    <source>
        <dbReference type="EMBL" id="ONI41797.1"/>
    </source>
</evidence>
<accession>A0ACC8XF61</accession>
<evidence type="ECO:0000313" key="2">
    <source>
        <dbReference type="Proteomes" id="UP000188637"/>
    </source>
</evidence>
<name>A0ACC8XF61_9FIRM</name>
<reference evidence="1" key="1">
    <citation type="submission" date="2016-08" db="EMBL/GenBank/DDBJ databases">
        <authorList>
            <person name="Ngugi D.K."/>
            <person name="Miyake S."/>
            <person name="Stingl U."/>
        </authorList>
    </citation>
    <scope>NUCLEOTIDE SEQUENCE</scope>
    <source>
        <strain evidence="1">SCG-D08WGA-EpuloA1</strain>
    </source>
</reference>